<evidence type="ECO:0000256" key="2">
    <source>
        <dbReference type="ARBA" id="ARBA00023125"/>
    </source>
</evidence>
<dbReference type="InterPro" id="IPR009057">
    <property type="entry name" value="Homeodomain-like_sf"/>
</dbReference>
<dbReference type="Pfam" id="PF00440">
    <property type="entry name" value="TetR_N"/>
    <property type="match status" value="1"/>
</dbReference>
<dbReference type="PROSITE" id="PS50977">
    <property type="entry name" value="HTH_TETR_2"/>
    <property type="match status" value="1"/>
</dbReference>
<evidence type="ECO:0000256" key="1">
    <source>
        <dbReference type="ARBA" id="ARBA00023015"/>
    </source>
</evidence>
<dbReference type="RefSeq" id="WP_103883701.1">
    <property type="nucleotide sequence ID" value="NZ_FNVU01000001.1"/>
</dbReference>
<organism evidence="6 7">
    <name type="scientific">Actinacidiphila yanglinensis</name>
    <dbReference type="NCBI Taxonomy" id="310779"/>
    <lineage>
        <taxon>Bacteria</taxon>
        <taxon>Bacillati</taxon>
        <taxon>Actinomycetota</taxon>
        <taxon>Actinomycetes</taxon>
        <taxon>Kitasatosporales</taxon>
        <taxon>Streptomycetaceae</taxon>
        <taxon>Actinacidiphila</taxon>
    </lineage>
</organism>
<evidence type="ECO:0000313" key="6">
    <source>
        <dbReference type="EMBL" id="SEF54704.1"/>
    </source>
</evidence>
<dbReference type="AlphaFoldDB" id="A0A1H5SW52"/>
<dbReference type="SUPFAM" id="SSF46689">
    <property type="entry name" value="Homeodomain-like"/>
    <property type="match status" value="1"/>
</dbReference>
<dbReference type="GO" id="GO:0003700">
    <property type="term" value="F:DNA-binding transcription factor activity"/>
    <property type="evidence" value="ECO:0007669"/>
    <property type="project" value="TreeGrafter"/>
</dbReference>
<evidence type="ECO:0000256" key="4">
    <source>
        <dbReference type="PROSITE-ProRule" id="PRU00335"/>
    </source>
</evidence>
<keyword evidence="2 4" id="KW-0238">DNA-binding</keyword>
<keyword evidence="7" id="KW-1185">Reference proteome</keyword>
<dbReference type="EMBL" id="FNVU01000001">
    <property type="protein sequence ID" value="SEF54704.1"/>
    <property type="molecule type" value="Genomic_DNA"/>
</dbReference>
<evidence type="ECO:0000313" key="7">
    <source>
        <dbReference type="Proteomes" id="UP000236754"/>
    </source>
</evidence>
<evidence type="ECO:0000256" key="3">
    <source>
        <dbReference type="ARBA" id="ARBA00023163"/>
    </source>
</evidence>
<evidence type="ECO:0000259" key="5">
    <source>
        <dbReference type="PROSITE" id="PS50977"/>
    </source>
</evidence>
<protein>
    <submittedName>
        <fullName evidence="6">Transcriptional regulator, TetR family</fullName>
    </submittedName>
</protein>
<dbReference type="InterPro" id="IPR050109">
    <property type="entry name" value="HTH-type_TetR-like_transc_reg"/>
</dbReference>
<feature type="domain" description="HTH tetR-type" evidence="5">
    <location>
        <begin position="14"/>
        <end position="72"/>
    </location>
</feature>
<dbReference type="Proteomes" id="UP000236754">
    <property type="component" value="Unassembled WGS sequence"/>
</dbReference>
<dbReference type="Pfam" id="PF21597">
    <property type="entry name" value="TetR_C_43"/>
    <property type="match status" value="1"/>
</dbReference>
<dbReference type="Gene3D" id="1.10.357.10">
    <property type="entry name" value="Tetracycline Repressor, domain 2"/>
    <property type="match status" value="1"/>
</dbReference>
<dbReference type="OrthoDB" id="9795011at2"/>
<dbReference type="PANTHER" id="PTHR30055:SF234">
    <property type="entry name" value="HTH-TYPE TRANSCRIPTIONAL REGULATOR BETI"/>
    <property type="match status" value="1"/>
</dbReference>
<dbReference type="InterPro" id="IPR036271">
    <property type="entry name" value="Tet_transcr_reg_TetR-rel_C_sf"/>
</dbReference>
<accession>A0A1H5SW52</accession>
<dbReference type="InterPro" id="IPR049445">
    <property type="entry name" value="TetR_SbtR-like_C"/>
</dbReference>
<keyword evidence="3" id="KW-0804">Transcription</keyword>
<dbReference type="SUPFAM" id="SSF48498">
    <property type="entry name" value="Tetracyclin repressor-like, C-terminal domain"/>
    <property type="match status" value="1"/>
</dbReference>
<dbReference type="GO" id="GO:0000976">
    <property type="term" value="F:transcription cis-regulatory region binding"/>
    <property type="evidence" value="ECO:0007669"/>
    <property type="project" value="TreeGrafter"/>
</dbReference>
<sequence length="189" mass="20397">MAPPRRRATRADAQDNRARIIEIARAAFTDAPDATLQSIAKAAGVGQGTMYRHFAHREALLLAVYREDVEALIGAAPRLLAEYEPLEALRRWFARLAAYGRIKHGASLAVEAATRADLGSQYYPPVIAALGALLAAGKDAGSLRPDADADEVLLLVSFLWRADGGPDWQERTRHMLGIVVDGLRTGADG</sequence>
<feature type="DNA-binding region" description="H-T-H motif" evidence="4">
    <location>
        <begin position="35"/>
        <end position="54"/>
    </location>
</feature>
<gene>
    <name evidence="6" type="ORF">SAMN05216223_101297</name>
</gene>
<name>A0A1H5SW52_9ACTN</name>
<dbReference type="InterPro" id="IPR001647">
    <property type="entry name" value="HTH_TetR"/>
</dbReference>
<keyword evidence="1" id="KW-0805">Transcription regulation</keyword>
<proteinExistence type="predicted"/>
<reference evidence="6 7" key="1">
    <citation type="submission" date="2016-10" db="EMBL/GenBank/DDBJ databases">
        <authorList>
            <person name="de Groot N.N."/>
        </authorList>
    </citation>
    <scope>NUCLEOTIDE SEQUENCE [LARGE SCALE GENOMIC DNA]</scope>
    <source>
        <strain evidence="6 7">CGMCC 4.2023</strain>
    </source>
</reference>
<dbReference type="PANTHER" id="PTHR30055">
    <property type="entry name" value="HTH-TYPE TRANSCRIPTIONAL REGULATOR RUTR"/>
    <property type="match status" value="1"/>
</dbReference>